<dbReference type="Proteomes" id="UP000192911">
    <property type="component" value="Unassembled WGS sequence"/>
</dbReference>
<dbReference type="InterPro" id="IPR010657">
    <property type="entry name" value="ImpA_N"/>
</dbReference>
<evidence type="ECO:0000313" key="4">
    <source>
        <dbReference type="Proteomes" id="UP000192911"/>
    </source>
</evidence>
<dbReference type="EMBL" id="FXAH01000002">
    <property type="protein sequence ID" value="SMF09115.1"/>
    <property type="molecule type" value="Genomic_DNA"/>
</dbReference>
<dbReference type="RefSeq" id="WP_085225198.1">
    <property type="nucleotide sequence ID" value="NZ_BSQD01000002.1"/>
</dbReference>
<dbReference type="STRING" id="28094.SAMN06295900_102408"/>
<evidence type="ECO:0000313" key="3">
    <source>
        <dbReference type="EMBL" id="SMF09115.1"/>
    </source>
</evidence>
<dbReference type="OrthoDB" id="9771118at2"/>
<feature type="compositionally biased region" description="Basic and acidic residues" evidence="1">
    <location>
        <begin position="195"/>
        <end position="207"/>
    </location>
</feature>
<dbReference type="GeneID" id="95552272"/>
<protein>
    <submittedName>
        <fullName evidence="3">Type VI secretion system protein ImpA</fullName>
    </submittedName>
</protein>
<feature type="compositionally biased region" description="Low complexity" evidence="1">
    <location>
        <begin position="286"/>
        <end position="296"/>
    </location>
</feature>
<dbReference type="PANTHER" id="PTHR37951:SF1">
    <property type="entry name" value="TYPE VI SECRETION SYSTEM COMPONENT TSSA1"/>
    <property type="match status" value="1"/>
</dbReference>
<dbReference type="InterPro" id="IPR017740">
    <property type="entry name" value="TssA-like"/>
</dbReference>
<dbReference type="PANTHER" id="PTHR37951">
    <property type="entry name" value="CYTOPLASMIC PROTEIN-RELATED"/>
    <property type="match status" value="1"/>
</dbReference>
<feature type="compositionally biased region" description="Gly residues" evidence="1">
    <location>
        <begin position="297"/>
        <end position="309"/>
    </location>
</feature>
<reference evidence="4" key="1">
    <citation type="submission" date="2017-04" db="EMBL/GenBank/DDBJ databases">
        <authorList>
            <person name="Varghese N."/>
            <person name="Submissions S."/>
        </authorList>
    </citation>
    <scope>NUCLEOTIDE SEQUENCE [LARGE SCALE GENOMIC DNA]</scope>
    <source>
        <strain evidence="4">Ballard 720</strain>
    </source>
</reference>
<dbReference type="NCBIfam" id="TIGR03363">
    <property type="entry name" value="VI_chp_8"/>
    <property type="match status" value="1"/>
</dbReference>
<feature type="region of interest" description="Disordered" evidence="1">
    <location>
        <begin position="286"/>
        <end position="343"/>
    </location>
</feature>
<evidence type="ECO:0000256" key="1">
    <source>
        <dbReference type="SAM" id="MobiDB-lite"/>
    </source>
</evidence>
<dbReference type="AlphaFoldDB" id="A0A1X7D554"/>
<proteinExistence type="predicted"/>
<dbReference type="Pfam" id="PF06812">
    <property type="entry name" value="ImpA_N"/>
    <property type="match status" value="1"/>
</dbReference>
<accession>A0A1X7D554</accession>
<keyword evidence="4" id="KW-1185">Reference proteome</keyword>
<name>A0A1X7D554_TRICW</name>
<organism evidence="3 4">
    <name type="scientific">Trinickia caryophylli</name>
    <name type="common">Paraburkholderia caryophylli</name>
    <dbReference type="NCBI Taxonomy" id="28094"/>
    <lineage>
        <taxon>Bacteria</taxon>
        <taxon>Pseudomonadati</taxon>
        <taxon>Pseudomonadota</taxon>
        <taxon>Betaproteobacteria</taxon>
        <taxon>Burkholderiales</taxon>
        <taxon>Burkholderiaceae</taxon>
        <taxon>Trinickia</taxon>
    </lineage>
</organism>
<sequence length="429" mass="45898">MSDALEYANSFLLGRYGIDCARVFAPIDAHAPQGDMLRGTPLWQSIRRAREADDASLPQGAWVKRLKRAEWDEVARAALDALATRSKDLQLAVWLAEALLREHGFTGLAAGTVIIDGLCRRYWRTLYPMPSSDEQEYEHRANLVRWFNEKLLVPARLVPLTSGAAEPDAEGSPRAFAWADFAQSRQARHALQGSARERAEHDERDDGPQAAELAQALAATSNDALVAAHRALDCCNQALAELDATLDACFERNAPGVGQLAGLLGEIAAFVAAELDRRGLLPAGEAADATGTSAGPAGSGGHGDDGIGIGIAEPDGCAAPDEQAPEPARAAGENAAIDARGSEADQERRHLCAPALATRQRAYLQLAEAADLLAQLEPHSPVPYLVRRAIEWGALNTAQLYDTLFIRGQGQLNLFELLGIGVPQAEEAT</sequence>
<gene>
    <name evidence="3" type="ORF">SAMN06295900_102408</name>
</gene>
<evidence type="ECO:0000259" key="2">
    <source>
        <dbReference type="Pfam" id="PF06812"/>
    </source>
</evidence>
<feature type="domain" description="ImpA N-terminal" evidence="2">
    <location>
        <begin position="25"/>
        <end position="148"/>
    </location>
</feature>
<feature type="region of interest" description="Disordered" evidence="1">
    <location>
        <begin position="189"/>
        <end position="209"/>
    </location>
</feature>